<keyword evidence="1" id="KW-0472">Membrane</keyword>
<name>A0A7W7Y6W5_9BACT</name>
<keyword evidence="1" id="KW-1133">Transmembrane helix</keyword>
<evidence type="ECO:0000256" key="1">
    <source>
        <dbReference type="SAM" id="Phobius"/>
    </source>
</evidence>
<comment type="caution">
    <text evidence="2">The sequence shown here is derived from an EMBL/GenBank/DDBJ whole genome shotgun (WGS) entry which is preliminary data.</text>
</comment>
<dbReference type="Proteomes" id="UP000590740">
    <property type="component" value="Unassembled WGS sequence"/>
</dbReference>
<keyword evidence="1" id="KW-0812">Transmembrane</keyword>
<feature type="transmembrane region" description="Helical" evidence="1">
    <location>
        <begin position="21"/>
        <end position="38"/>
    </location>
</feature>
<feature type="transmembrane region" description="Helical" evidence="1">
    <location>
        <begin position="50"/>
        <end position="69"/>
    </location>
</feature>
<feature type="transmembrane region" description="Helical" evidence="1">
    <location>
        <begin position="81"/>
        <end position="105"/>
    </location>
</feature>
<dbReference type="EMBL" id="JACHIG010000001">
    <property type="protein sequence ID" value="MBB5030721.1"/>
    <property type="molecule type" value="Genomic_DNA"/>
</dbReference>
<organism evidence="2 3">
    <name type="scientific">Prosthecobacter vanneervenii</name>
    <dbReference type="NCBI Taxonomy" id="48466"/>
    <lineage>
        <taxon>Bacteria</taxon>
        <taxon>Pseudomonadati</taxon>
        <taxon>Verrucomicrobiota</taxon>
        <taxon>Verrucomicrobiia</taxon>
        <taxon>Verrucomicrobiales</taxon>
        <taxon>Verrucomicrobiaceae</taxon>
        <taxon>Prosthecobacter</taxon>
    </lineage>
</organism>
<reference evidence="2 3" key="1">
    <citation type="submission" date="2020-08" db="EMBL/GenBank/DDBJ databases">
        <title>Genomic Encyclopedia of Type Strains, Phase IV (KMG-IV): sequencing the most valuable type-strain genomes for metagenomic binning, comparative biology and taxonomic classification.</title>
        <authorList>
            <person name="Goeker M."/>
        </authorList>
    </citation>
    <scope>NUCLEOTIDE SEQUENCE [LARGE SCALE GENOMIC DNA]</scope>
    <source>
        <strain evidence="2 3">DSM 12252</strain>
    </source>
</reference>
<gene>
    <name evidence="2" type="ORF">HNQ65_000275</name>
</gene>
<evidence type="ECO:0000313" key="3">
    <source>
        <dbReference type="Proteomes" id="UP000590740"/>
    </source>
</evidence>
<accession>A0A7W7Y6W5</accession>
<dbReference type="AlphaFoldDB" id="A0A7W7Y6W5"/>
<dbReference type="RefSeq" id="WP_184337624.1">
    <property type="nucleotide sequence ID" value="NZ_JACHIG010000001.1"/>
</dbReference>
<proteinExistence type="predicted"/>
<evidence type="ECO:0000313" key="2">
    <source>
        <dbReference type="EMBL" id="MBB5030721.1"/>
    </source>
</evidence>
<sequence length="111" mass="11567">MSDSPPPLPPSSQPAPPPAEGVWWLAWIIATVIAPGAAVPVSNGLPPTEISVASCWTAAAAILILHIVASVKLGRNRSGCMAVALTFGGWLLMLTSFFVGCVSMMNNMSHR</sequence>
<keyword evidence="3" id="KW-1185">Reference proteome</keyword>
<protein>
    <submittedName>
        <fullName evidence="2">Uncharacterized protein</fullName>
    </submittedName>
</protein>